<keyword evidence="1" id="KW-0732">Signal</keyword>
<evidence type="ECO:0000313" key="3">
    <source>
        <dbReference type="Proteomes" id="UP000838756"/>
    </source>
</evidence>
<sequence>MMYCFWFLLLSVINFALCQDCVIENFEYNYESDFNNNYGSCSGYLRWSIKQYSSLQYSIKSPHLGSTRFVTVQSPLRCISSFNFTMTGGGTIEVNRYMTTRHYENEMSVLVFRIADAGTVEIVAEHHSFMIDFVPGWQTLTLSIPGLSSFTGY</sequence>
<dbReference type="Proteomes" id="UP000838756">
    <property type="component" value="Unassembled WGS sequence"/>
</dbReference>
<dbReference type="OrthoDB" id="7443816at2759"/>
<evidence type="ECO:0000256" key="1">
    <source>
        <dbReference type="SAM" id="SignalP"/>
    </source>
</evidence>
<feature type="chain" id="PRO_5035795373" evidence="1">
    <location>
        <begin position="19"/>
        <end position="153"/>
    </location>
</feature>
<dbReference type="AlphaFoldDB" id="A0A8S4R3U0"/>
<protein>
    <submittedName>
        <fullName evidence="2">Jg1500 protein</fullName>
    </submittedName>
</protein>
<reference evidence="2" key="1">
    <citation type="submission" date="2022-03" db="EMBL/GenBank/DDBJ databases">
        <authorList>
            <person name="Lindestad O."/>
        </authorList>
    </citation>
    <scope>NUCLEOTIDE SEQUENCE</scope>
</reference>
<comment type="caution">
    <text evidence="2">The sequence shown here is derived from an EMBL/GenBank/DDBJ whole genome shotgun (WGS) entry which is preliminary data.</text>
</comment>
<accession>A0A8S4R3U0</accession>
<gene>
    <name evidence="2" type="primary">jg1500</name>
    <name evidence="2" type="ORF">PAEG_LOCUS8434</name>
</gene>
<keyword evidence="3" id="KW-1185">Reference proteome</keyword>
<feature type="signal peptide" evidence="1">
    <location>
        <begin position="1"/>
        <end position="18"/>
    </location>
</feature>
<proteinExistence type="predicted"/>
<name>A0A8S4R3U0_9NEOP</name>
<organism evidence="2 3">
    <name type="scientific">Pararge aegeria aegeria</name>
    <dbReference type="NCBI Taxonomy" id="348720"/>
    <lineage>
        <taxon>Eukaryota</taxon>
        <taxon>Metazoa</taxon>
        <taxon>Ecdysozoa</taxon>
        <taxon>Arthropoda</taxon>
        <taxon>Hexapoda</taxon>
        <taxon>Insecta</taxon>
        <taxon>Pterygota</taxon>
        <taxon>Neoptera</taxon>
        <taxon>Endopterygota</taxon>
        <taxon>Lepidoptera</taxon>
        <taxon>Glossata</taxon>
        <taxon>Ditrysia</taxon>
        <taxon>Papilionoidea</taxon>
        <taxon>Nymphalidae</taxon>
        <taxon>Satyrinae</taxon>
        <taxon>Satyrini</taxon>
        <taxon>Parargina</taxon>
        <taxon>Pararge</taxon>
    </lineage>
</organism>
<evidence type="ECO:0000313" key="2">
    <source>
        <dbReference type="EMBL" id="CAH2228659.1"/>
    </source>
</evidence>
<dbReference type="EMBL" id="CAKXAJ010024426">
    <property type="protein sequence ID" value="CAH2228659.1"/>
    <property type="molecule type" value="Genomic_DNA"/>
</dbReference>
<feature type="non-terminal residue" evidence="2">
    <location>
        <position position="153"/>
    </location>
</feature>